<comment type="caution">
    <text evidence="2">The sequence shown here is derived from an EMBL/GenBank/DDBJ whole genome shotgun (WGS) entry which is preliminary data.</text>
</comment>
<organism evidence="2 4">
    <name type="scientific">Pseudoduganella ginsengisoli</name>
    <dbReference type="NCBI Taxonomy" id="1462440"/>
    <lineage>
        <taxon>Bacteria</taxon>
        <taxon>Pseudomonadati</taxon>
        <taxon>Pseudomonadota</taxon>
        <taxon>Betaproteobacteria</taxon>
        <taxon>Burkholderiales</taxon>
        <taxon>Oxalobacteraceae</taxon>
        <taxon>Telluria group</taxon>
        <taxon>Pseudoduganella</taxon>
    </lineage>
</organism>
<dbReference type="EMBL" id="WNLA01000011">
    <property type="protein sequence ID" value="MTW03646.1"/>
    <property type="molecule type" value="Genomic_DNA"/>
</dbReference>
<evidence type="ECO:0000313" key="4">
    <source>
        <dbReference type="Proteomes" id="UP000484015"/>
    </source>
</evidence>
<accession>A0A6L6Q2B4</accession>
<name>A0A6L6Q2B4_9BURK</name>
<feature type="region of interest" description="Disordered" evidence="1">
    <location>
        <begin position="20"/>
        <end position="58"/>
    </location>
</feature>
<keyword evidence="4" id="KW-1185">Reference proteome</keyword>
<dbReference type="EMBL" id="WNLA01000011">
    <property type="protein sequence ID" value="MTW03648.1"/>
    <property type="molecule type" value="Genomic_DNA"/>
</dbReference>
<proteinExistence type="predicted"/>
<protein>
    <submittedName>
        <fullName evidence="2">Uncharacterized protein</fullName>
    </submittedName>
</protein>
<dbReference type="RefSeq" id="WP_155440027.1">
    <property type="nucleotide sequence ID" value="NZ_WNLA01000011.1"/>
</dbReference>
<sequence length="58" mass="6320">MKNDIKVEDTQSKVLDLQELDNVDGGAGDAGELDSWSTMSRDCRQPAPNEWSTMSSGC</sequence>
<evidence type="ECO:0000256" key="1">
    <source>
        <dbReference type="SAM" id="MobiDB-lite"/>
    </source>
</evidence>
<evidence type="ECO:0000313" key="2">
    <source>
        <dbReference type="EMBL" id="MTW03646.1"/>
    </source>
</evidence>
<evidence type="ECO:0000313" key="3">
    <source>
        <dbReference type="EMBL" id="MTW03648.1"/>
    </source>
</evidence>
<reference evidence="2 4" key="1">
    <citation type="submission" date="2019-11" db="EMBL/GenBank/DDBJ databases">
        <title>Type strains purchased from KCTC, JCM and DSMZ.</title>
        <authorList>
            <person name="Lu H."/>
        </authorList>
    </citation>
    <scope>NUCLEOTIDE SEQUENCE [LARGE SCALE GENOMIC DNA]</scope>
    <source>
        <strain evidence="2 4">KCTC 42409</strain>
    </source>
</reference>
<dbReference type="Proteomes" id="UP000484015">
    <property type="component" value="Unassembled WGS sequence"/>
</dbReference>
<dbReference type="AlphaFoldDB" id="A0A6L6Q2B4"/>
<gene>
    <name evidence="2" type="ORF">GM668_16310</name>
    <name evidence="3" type="ORF">GM668_16320</name>
</gene>